<feature type="DNA-binding region" description="OmpR/PhoB-type" evidence="9">
    <location>
        <begin position="150"/>
        <end position="249"/>
    </location>
</feature>
<proteinExistence type="predicted"/>
<keyword evidence="5 9" id="KW-0238">DNA-binding</keyword>
<evidence type="ECO:0000256" key="8">
    <source>
        <dbReference type="PROSITE-ProRule" id="PRU00169"/>
    </source>
</evidence>
<dbReference type="EMBL" id="CADCUQ010000642">
    <property type="protein sequence ID" value="CAA9420286.1"/>
    <property type="molecule type" value="Genomic_DNA"/>
</dbReference>
<dbReference type="GO" id="GO:0006355">
    <property type="term" value="P:regulation of DNA-templated transcription"/>
    <property type="evidence" value="ECO:0007669"/>
    <property type="project" value="InterPro"/>
</dbReference>
<dbReference type="GO" id="GO:0000156">
    <property type="term" value="F:phosphorelay response regulator activity"/>
    <property type="evidence" value="ECO:0007669"/>
    <property type="project" value="TreeGrafter"/>
</dbReference>
<evidence type="ECO:0000313" key="12">
    <source>
        <dbReference type="EMBL" id="CAA9420286.1"/>
    </source>
</evidence>
<dbReference type="FunFam" id="3.40.50.2300:FF:000001">
    <property type="entry name" value="DNA-binding response regulator PhoB"/>
    <property type="match status" value="1"/>
</dbReference>
<sequence length="249" mass="27407">MTAVRRQARPATLGVMDGGDRSGGKVLVVDDEPIIADLVSRYLQRAGYRTAVAGDGPAALAAVRSEQPDLVVLDVMLPGIDGLEVMRQVRERADRRVGIILLTARAGGDERITGLRLGADDYVVKPFNPAELVARVQAVLRRLDSSPAPAAVLDFDGLRVDVPGRRVLRGGEDVALTPREFDLLAYLARHAGHAFSREHLMEAVWEYSFYTDTATVTVHMRRLRAKLESDPARPRWLVTVWGVGYRFQA</sequence>
<comment type="function">
    <text evidence="7">This protein is a positive regulator for the phosphate regulon. Transcription of this operon is positively regulated by PhoB and PhoR when phosphate is limited.</text>
</comment>
<evidence type="ECO:0000256" key="2">
    <source>
        <dbReference type="ARBA" id="ARBA00022553"/>
    </source>
</evidence>
<dbReference type="SMART" id="SM00448">
    <property type="entry name" value="REC"/>
    <property type="match status" value="1"/>
</dbReference>
<keyword evidence="3" id="KW-0902">Two-component regulatory system</keyword>
<dbReference type="Pfam" id="PF00072">
    <property type="entry name" value="Response_reg"/>
    <property type="match status" value="1"/>
</dbReference>
<dbReference type="Gene3D" id="3.40.50.2300">
    <property type="match status" value="1"/>
</dbReference>
<protein>
    <recommendedName>
        <fullName evidence="1">Phosphate regulon transcriptional regulatory protein PhoB</fullName>
    </recommendedName>
</protein>
<dbReference type="CDD" id="cd00383">
    <property type="entry name" value="trans_reg_C"/>
    <property type="match status" value="1"/>
</dbReference>
<evidence type="ECO:0000256" key="6">
    <source>
        <dbReference type="ARBA" id="ARBA00023163"/>
    </source>
</evidence>
<evidence type="ECO:0000256" key="9">
    <source>
        <dbReference type="PROSITE-ProRule" id="PRU01091"/>
    </source>
</evidence>
<feature type="domain" description="OmpR/PhoB-type" evidence="11">
    <location>
        <begin position="150"/>
        <end position="249"/>
    </location>
</feature>
<dbReference type="AlphaFoldDB" id="A0A6J4PUZ1"/>
<dbReference type="SMART" id="SM00862">
    <property type="entry name" value="Trans_reg_C"/>
    <property type="match status" value="1"/>
</dbReference>
<dbReference type="InterPro" id="IPR011006">
    <property type="entry name" value="CheY-like_superfamily"/>
</dbReference>
<gene>
    <name evidence="12" type="ORF">AVDCRST_MAG64-2824</name>
</gene>
<evidence type="ECO:0000259" key="10">
    <source>
        <dbReference type="PROSITE" id="PS50110"/>
    </source>
</evidence>
<keyword evidence="6" id="KW-0804">Transcription</keyword>
<feature type="domain" description="Response regulatory" evidence="10">
    <location>
        <begin position="25"/>
        <end position="140"/>
    </location>
</feature>
<dbReference type="PANTHER" id="PTHR48111:SF4">
    <property type="entry name" value="DNA-BINDING DUAL TRANSCRIPTIONAL REGULATOR OMPR"/>
    <property type="match status" value="1"/>
</dbReference>
<dbReference type="Gene3D" id="6.10.250.690">
    <property type="match status" value="1"/>
</dbReference>
<evidence type="ECO:0000256" key="4">
    <source>
        <dbReference type="ARBA" id="ARBA00023015"/>
    </source>
</evidence>
<name>A0A6J4PUZ1_9BACT</name>
<evidence type="ECO:0000256" key="1">
    <source>
        <dbReference type="ARBA" id="ARBA00013332"/>
    </source>
</evidence>
<dbReference type="InterPro" id="IPR036388">
    <property type="entry name" value="WH-like_DNA-bd_sf"/>
</dbReference>
<evidence type="ECO:0000256" key="3">
    <source>
        <dbReference type="ARBA" id="ARBA00023012"/>
    </source>
</evidence>
<evidence type="ECO:0000259" key="11">
    <source>
        <dbReference type="PROSITE" id="PS51755"/>
    </source>
</evidence>
<dbReference type="InterPro" id="IPR039420">
    <property type="entry name" value="WalR-like"/>
</dbReference>
<dbReference type="Pfam" id="PF00486">
    <property type="entry name" value="Trans_reg_C"/>
    <property type="match status" value="1"/>
</dbReference>
<evidence type="ECO:0000256" key="5">
    <source>
        <dbReference type="ARBA" id="ARBA00023125"/>
    </source>
</evidence>
<keyword evidence="4" id="KW-0805">Transcription regulation</keyword>
<organism evidence="12">
    <name type="scientific">uncultured Phycisphaerae bacterium</name>
    <dbReference type="NCBI Taxonomy" id="904963"/>
    <lineage>
        <taxon>Bacteria</taxon>
        <taxon>Pseudomonadati</taxon>
        <taxon>Planctomycetota</taxon>
        <taxon>Phycisphaerae</taxon>
        <taxon>environmental samples</taxon>
    </lineage>
</organism>
<dbReference type="Gene3D" id="1.10.10.10">
    <property type="entry name" value="Winged helix-like DNA-binding domain superfamily/Winged helix DNA-binding domain"/>
    <property type="match status" value="1"/>
</dbReference>
<dbReference type="PROSITE" id="PS51755">
    <property type="entry name" value="OMPR_PHOB"/>
    <property type="match status" value="1"/>
</dbReference>
<dbReference type="GO" id="GO:0032993">
    <property type="term" value="C:protein-DNA complex"/>
    <property type="evidence" value="ECO:0007669"/>
    <property type="project" value="TreeGrafter"/>
</dbReference>
<keyword evidence="2 8" id="KW-0597">Phosphoprotein</keyword>
<dbReference type="PANTHER" id="PTHR48111">
    <property type="entry name" value="REGULATOR OF RPOS"/>
    <property type="match status" value="1"/>
</dbReference>
<dbReference type="SUPFAM" id="SSF52172">
    <property type="entry name" value="CheY-like"/>
    <property type="match status" value="1"/>
</dbReference>
<dbReference type="GO" id="GO:0000976">
    <property type="term" value="F:transcription cis-regulatory region binding"/>
    <property type="evidence" value="ECO:0007669"/>
    <property type="project" value="TreeGrafter"/>
</dbReference>
<dbReference type="GO" id="GO:0005829">
    <property type="term" value="C:cytosol"/>
    <property type="evidence" value="ECO:0007669"/>
    <property type="project" value="TreeGrafter"/>
</dbReference>
<dbReference type="FunFam" id="1.10.10.10:FF:000018">
    <property type="entry name" value="DNA-binding response regulator ResD"/>
    <property type="match status" value="1"/>
</dbReference>
<feature type="modified residue" description="4-aspartylphosphate" evidence="8">
    <location>
        <position position="74"/>
    </location>
</feature>
<dbReference type="PROSITE" id="PS50110">
    <property type="entry name" value="RESPONSE_REGULATORY"/>
    <property type="match status" value="1"/>
</dbReference>
<evidence type="ECO:0000256" key="7">
    <source>
        <dbReference type="ARBA" id="ARBA00024735"/>
    </source>
</evidence>
<dbReference type="InterPro" id="IPR001867">
    <property type="entry name" value="OmpR/PhoB-type_DNA-bd"/>
</dbReference>
<reference evidence="12" key="1">
    <citation type="submission" date="2020-02" db="EMBL/GenBank/DDBJ databases">
        <authorList>
            <person name="Meier V. D."/>
        </authorList>
    </citation>
    <scope>NUCLEOTIDE SEQUENCE</scope>
    <source>
        <strain evidence="12">AVDCRST_MAG64</strain>
    </source>
</reference>
<dbReference type="InterPro" id="IPR001789">
    <property type="entry name" value="Sig_transdc_resp-reg_receiver"/>
</dbReference>
<accession>A0A6J4PUZ1</accession>